<proteinExistence type="inferred from homology"/>
<sequence length="320" mass="35796">MTVTINEQQQLKRTKHTNPVPSSSVLHYLFLICIQTLALIHWCERFALFQLDRIRYLILKAPPTPSSIKSDVHPLSKLPDHVALVFTGVGCRRQHLNHRDGNSANVILEEVEEKEAEAVHSVGEMVCWCAAAGMSQLTIYDEHGLLERSSVQIATEIASQSALFFSQARSKFPTIQVLVSGIPIEEPPIFCAPATLRLNIISSKDGRQAIVNAAQTLAKYRIDKKMPLKSDDKNVGKRKSVQEDVTVESLHSLLTTNGLEEPQLVYVLTGVTDPLTLVGFPPWQIRLSEFWHVQGDGRLRYLDFIAGLSRYGTVHQRVGK</sequence>
<comment type="cofactor">
    <cofactor evidence="1">
        <name>Mg(2+)</name>
        <dbReference type="ChEBI" id="CHEBI:18420"/>
    </cofactor>
</comment>
<dbReference type="EC" id="2.5.1.87" evidence="5"/>
<evidence type="ECO:0000313" key="14">
    <source>
        <dbReference type="EMBL" id="TPX36500.1"/>
    </source>
</evidence>
<dbReference type="UniPathway" id="UPA00378"/>
<name>A0A507C4N2_9FUNG</name>
<dbReference type="GO" id="GO:0045547">
    <property type="term" value="F:ditrans,polycis-polyprenyl diphosphate synthase [(2E,6E)-farnesyl diphosphate specific] activity"/>
    <property type="evidence" value="ECO:0007669"/>
    <property type="project" value="UniProtKB-EC"/>
</dbReference>
<reference evidence="14 15" key="1">
    <citation type="journal article" date="2019" name="Sci. Rep.">
        <title>Comparative genomics of chytrid fungi reveal insights into the obligate biotrophic and pathogenic lifestyle of Synchytrium endobioticum.</title>
        <authorList>
            <person name="van de Vossenberg B.T.L.H."/>
            <person name="Warris S."/>
            <person name="Nguyen H.D.T."/>
            <person name="van Gent-Pelzer M.P.E."/>
            <person name="Joly D.L."/>
            <person name="van de Geest H.C."/>
            <person name="Bonants P.J.M."/>
            <person name="Smith D.S."/>
            <person name="Levesque C.A."/>
            <person name="van der Lee T.A.J."/>
        </authorList>
    </citation>
    <scope>NUCLEOTIDE SEQUENCE [LARGE SCALE GENOMIC DNA]</scope>
    <source>
        <strain evidence="14 15">JEL517</strain>
    </source>
</reference>
<keyword evidence="9" id="KW-0460">Magnesium</keyword>
<evidence type="ECO:0000256" key="4">
    <source>
        <dbReference type="ARBA" id="ARBA00005432"/>
    </source>
</evidence>
<keyword evidence="11 13" id="KW-0472">Membrane</keyword>
<comment type="subcellular location">
    <subcellularLocation>
        <location evidence="2">Endoplasmic reticulum membrane</location>
    </subcellularLocation>
</comment>
<dbReference type="AlphaFoldDB" id="A0A507C4N2"/>
<keyword evidence="8" id="KW-0256">Endoplasmic reticulum</keyword>
<accession>A0A507C4N2</accession>
<comment type="pathway">
    <text evidence="3">Protein modification; protein glycosylation.</text>
</comment>
<dbReference type="RefSeq" id="XP_031026714.1">
    <property type="nucleotide sequence ID" value="XM_031167260.1"/>
</dbReference>
<dbReference type="Gene3D" id="3.40.1180.10">
    <property type="entry name" value="Decaprenyl diphosphate synthase-like"/>
    <property type="match status" value="1"/>
</dbReference>
<comment type="catalytic activity">
    <reaction evidence="12">
        <text>n isopentenyl diphosphate + (2E,6E)-farnesyl diphosphate = a di-trans,poly-cis-polyprenyl diphosphate + n diphosphate</text>
        <dbReference type="Rhea" id="RHEA:53008"/>
        <dbReference type="Rhea" id="RHEA-COMP:19494"/>
        <dbReference type="ChEBI" id="CHEBI:33019"/>
        <dbReference type="ChEBI" id="CHEBI:128769"/>
        <dbReference type="ChEBI" id="CHEBI:136960"/>
        <dbReference type="ChEBI" id="CHEBI:175763"/>
        <dbReference type="EC" id="2.5.1.87"/>
    </reaction>
</comment>
<feature type="transmembrane region" description="Helical" evidence="13">
    <location>
        <begin position="25"/>
        <end position="43"/>
    </location>
</feature>
<keyword evidence="7 13" id="KW-0812">Transmembrane</keyword>
<keyword evidence="10 13" id="KW-1133">Transmembrane helix</keyword>
<dbReference type="Proteomes" id="UP000319731">
    <property type="component" value="Unassembled WGS sequence"/>
</dbReference>
<organism evidence="14 15">
    <name type="scientific">Synchytrium microbalum</name>
    <dbReference type="NCBI Taxonomy" id="1806994"/>
    <lineage>
        <taxon>Eukaryota</taxon>
        <taxon>Fungi</taxon>
        <taxon>Fungi incertae sedis</taxon>
        <taxon>Chytridiomycota</taxon>
        <taxon>Chytridiomycota incertae sedis</taxon>
        <taxon>Chytridiomycetes</taxon>
        <taxon>Synchytriales</taxon>
        <taxon>Synchytriaceae</taxon>
        <taxon>Synchytrium</taxon>
    </lineage>
</organism>
<evidence type="ECO:0000256" key="7">
    <source>
        <dbReference type="ARBA" id="ARBA00022692"/>
    </source>
</evidence>
<evidence type="ECO:0000256" key="8">
    <source>
        <dbReference type="ARBA" id="ARBA00022824"/>
    </source>
</evidence>
<evidence type="ECO:0000256" key="3">
    <source>
        <dbReference type="ARBA" id="ARBA00004922"/>
    </source>
</evidence>
<dbReference type="PANTHER" id="PTHR21528">
    <property type="entry name" value="DEHYDRODOLICHYL DIPHOSPHATE SYNTHASE COMPLEX SUBUNIT NUS1"/>
    <property type="match status" value="1"/>
</dbReference>
<comment type="similarity">
    <text evidence="4">Belongs to the UPP synthase family.</text>
</comment>
<evidence type="ECO:0000256" key="10">
    <source>
        <dbReference type="ARBA" id="ARBA00022989"/>
    </source>
</evidence>
<evidence type="ECO:0000256" key="13">
    <source>
        <dbReference type="SAM" id="Phobius"/>
    </source>
</evidence>
<gene>
    <name evidence="14" type="ORF">SmJEL517_g01332</name>
</gene>
<evidence type="ECO:0000256" key="12">
    <source>
        <dbReference type="ARBA" id="ARBA00047353"/>
    </source>
</evidence>
<evidence type="ECO:0000256" key="11">
    <source>
        <dbReference type="ARBA" id="ARBA00023136"/>
    </source>
</evidence>
<dbReference type="PANTHER" id="PTHR21528:SF0">
    <property type="entry name" value="DEHYDRODOLICHYL DIPHOSPHATE SYNTHASE COMPLEX SUBUNIT NUS1"/>
    <property type="match status" value="1"/>
</dbReference>
<evidence type="ECO:0000313" key="15">
    <source>
        <dbReference type="Proteomes" id="UP000319731"/>
    </source>
</evidence>
<keyword evidence="15" id="KW-1185">Reference proteome</keyword>
<evidence type="ECO:0000256" key="5">
    <source>
        <dbReference type="ARBA" id="ARBA00012596"/>
    </source>
</evidence>
<dbReference type="OrthoDB" id="19639at2759"/>
<dbReference type="GeneID" id="42002557"/>
<dbReference type="GO" id="GO:0005789">
    <property type="term" value="C:endoplasmic reticulum membrane"/>
    <property type="evidence" value="ECO:0007669"/>
    <property type="project" value="UniProtKB-SubCell"/>
</dbReference>
<evidence type="ECO:0000256" key="6">
    <source>
        <dbReference type="ARBA" id="ARBA00022679"/>
    </source>
</evidence>
<keyword evidence="6" id="KW-0808">Transferase</keyword>
<dbReference type="GO" id="GO:1904423">
    <property type="term" value="C:dehydrodolichyl diphosphate synthase complex"/>
    <property type="evidence" value="ECO:0007669"/>
    <property type="project" value="InterPro"/>
</dbReference>
<dbReference type="SUPFAM" id="SSF64005">
    <property type="entry name" value="Undecaprenyl diphosphate synthase"/>
    <property type="match status" value="1"/>
</dbReference>
<comment type="caution">
    <text evidence="14">The sequence shown here is derived from an EMBL/GenBank/DDBJ whole genome shotgun (WGS) entry which is preliminary data.</text>
</comment>
<evidence type="ECO:0000256" key="1">
    <source>
        <dbReference type="ARBA" id="ARBA00001946"/>
    </source>
</evidence>
<dbReference type="InterPro" id="IPR038887">
    <property type="entry name" value="Nus1/NgBR"/>
</dbReference>
<dbReference type="EMBL" id="QEAO01000004">
    <property type="protein sequence ID" value="TPX36500.1"/>
    <property type="molecule type" value="Genomic_DNA"/>
</dbReference>
<dbReference type="InterPro" id="IPR036424">
    <property type="entry name" value="UPP_synth-like_sf"/>
</dbReference>
<evidence type="ECO:0000256" key="2">
    <source>
        <dbReference type="ARBA" id="ARBA00004586"/>
    </source>
</evidence>
<evidence type="ECO:0000256" key="9">
    <source>
        <dbReference type="ARBA" id="ARBA00022842"/>
    </source>
</evidence>
<dbReference type="STRING" id="1806994.A0A507C4N2"/>
<protein>
    <recommendedName>
        <fullName evidence="5">ditrans,polycis-polyprenyl diphosphate synthase [(2E,6E)-farnesyldiphosphate specific]</fullName>
        <ecNumber evidence="5">2.5.1.87</ecNumber>
    </recommendedName>
</protein>